<dbReference type="Pfam" id="PF00069">
    <property type="entry name" value="Pkinase"/>
    <property type="match status" value="1"/>
</dbReference>
<dbReference type="AlphaFoldDB" id="A0AAD6TXF5"/>
<evidence type="ECO:0000256" key="3">
    <source>
        <dbReference type="PROSITE-ProRule" id="PRU10141"/>
    </source>
</evidence>
<dbReference type="SMART" id="SM00220">
    <property type="entry name" value="S_TKc"/>
    <property type="match status" value="1"/>
</dbReference>
<accession>A0AAD6TXF5</accession>
<feature type="compositionally biased region" description="Low complexity" evidence="5">
    <location>
        <begin position="389"/>
        <end position="403"/>
    </location>
</feature>
<dbReference type="GO" id="GO:0005737">
    <property type="term" value="C:cytoplasm"/>
    <property type="evidence" value="ECO:0007669"/>
    <property type="project" value="TreeGrafter"/>
</dbReference>
<feature type="binding site" evidence="3">
    <location>
        <position position="52"/>
    </location>
    <ligand>
        <name>ATP</name>
        <dbReference type="ChEBI" id="CHEBI:30616"/>
    </ligand>
</feature>
<dbReference type="InterPro" id="IPR045269">
    <property type="entry name" value="Atg1-like"/>
</dbReference>
<dbReference type="PROSITE" id="PS50011">
    <property type="entry name" value="PROTEIN_KINASE_DOM"/>
    <property type="match status" value="1"/>
</dbReference>
<dbReference type="InterPro" id="IPR017441">
    <property type="entry name" value="Protein_kinase_ATP_BS"/>
</dbReference>
<reference evidence="7" key="1">
    <citation type="submission" date="2023-03" db="EMBL/GenBank/DDBJ databases">
        <title>Massive genome expansion in bonnet fungi (Mycena s.s.) driven by repeated elements and novel gene families across ecological guilds.</title>
        <authorList>
            <consortium name="Lawrence Berkeley National Laboratory"/>
            <person name="Harder C.B."/>
            <person name="Miyauchi S."/>
            <person name="Viragh M."/>
            <person name="Kuo A."/>
            <person name="Thoen E."/>
            <person name="Andreopoulos B."/>
            <person name="Lu D."/>
            <person name="Skrede I."/>
            <person name="Drula E."/>
            <person name="Henrissat B."/>
            <person name="Morin E."/>
            <person name="Kohler A."/>
            <person name="Barry K."/>
            <person name="LaButti K."/>
            <person name="Morin E."/>
            <person name="Salamov A."/>
            <person name="Lipzen A."/>
            <person name="Mereny Z."/>
            <person name="Hegedus B."/>
            <person name="Baldrian P."/>
            <person name="Stursova M."/>
            <person name="Weitz H."/>
            <person name="Taylor A."/>
            <person name="Grigoriev I.V."/>
            <person name="Nagy L.G."/>
            <person name="Martin F."/>
            <person name="Kauserud H."/>
        </authorList>
    </citation>
    <scope>NUCLEOTIDE SEQUENCE</scope>
    <source>
        <strain evidence="7">CBHHK173m</strain>
    </source>
</reference>
<sequence>MPNQASTLRDLSDCIVDDGRLYLLRVVGSGAYGRLYKARDPNPPAFTTYAVKCLRRPAPGSREAEFQERERALHRCVSAHPNVVTLHRHFHDADHLFLVMDFCRGGDMYQALRRGVYRGNAERIKRTWAELADGVRWCHVRGVYHRDLKPENVLVDFEGGAPRIADFGLSTTSRVSHDMDCGSASYMAPESFSSQSVAYSPPHSDNWALAIILINLVTEMNPWTCAEPTDDVRYCSFAAAAAAGAGSRILLDLLPLAPALAVVLARSLAPAPARRAPLAFFAEDVATLRALFPTPADRAAAAGCVYSSPPPSSLPASQPAPALGGYMSDCTLSTSGSGYSSLASHAGRAVHPVALALALPRAPAAPAPALSALPALSLTFAPFAFGSGSGAPPSSGEESAGPATPAARGTRLPCVAGAVEVVVAGDSDVAGCSTGLCSSGAGAPHAAPAPGGKFTRFMRRLRGWRKLGSSRKAHKEKARDAAGCVR</sequence>
<evidence type="ECO:0000256" key="5">
    <source>
        <dbReference type="SAM" id="MobiDB-lite"/>
    </source>
</evidence>
<dbReference type="GO" id="GO:0005524">
    <property type="term" value="F:ATP binding"/>
    <property type="evidence" value="ECO:0007669"/>
    <property type="project" value="UniProtKB-UniRule"/>
</dbReference>
<dbReference type="PROSITE" id="PS00107">
    <property type="entry name" value="PROTEIN_KINASE_ATP"/>
    <property type="match status" value="1"/>
</dbReference>
<evidence type="ECO:0000313" key="7">
    <source>
        <dbReference type="EMBL" id="KAJ7082685.1"/>
    </source>
</evidence>
<evidence type="ECO:0000259" key="6">
    <source>
        <dbReference type="PROSITE" id="PS50011"/>
    </source>
</evidence>
<name>A0AAD6TXF5_9AGAR</name>
<feature type="domain" description="Protein kinase" evidence="6">
    <location>
        <begin position="21"/>
        <end position="292"/>
    </location>
</feature>
<organism evidence="7 8">
    <name type="scientific">Mycena belliarum</name>
    <dbReference type="NCBI Taxonomy" id="1033014"/>
    <lineage>
        <taxon>Eukaryota</taxon>
        <taxon>Fungi</taxon>
        <taxon>Dikarya</taxon>
        <taxon>Basidiomycota</taxon>
        <taxon>Agaricomycotina</taxon>
        <taxon>Agaricomycetes</taxon>
        <taxon>Agaricomycetidae</taxon>
        <taxon>Agaricales</taxon>
        <taxon>Marasmiineae</taxon>
        <taxon>Mycenaceae</taxon>
        <taxon>Mycena</taxon>
    </lineage>
</organism>
<protein>
    <submittedName>
        <fullName evidence="7">Kinase-like domain-containing protein</fullName>
    </submittedName>
</protein>
<gene>
    <name evidence="7" type="ORF">B0H15DRAFT_1024441</name>
</gene>
<keyword evidence="7" id="KW-0418">Kinase</keyword>
<keyword evidence="1 3" id="KW-0547">Nucleotide-binding</keyword>
<dbReference type="PANTHER" id="PTHR24348:SF68">
    <property type="entry name" value="SERINE_THREONINE-PROTEIN KINASE ATG1C"/>
    <property type="match status" value="1"/>
</dbReference>
<evidence type="ECO:0000313" key="8">
    <source>
        <dbReference type="Proteomes" id="UP001222325"/>
    </source>
</evidence>
<dbReference type="GO" id="GO:0004674">
    <property type="term" value="F:protein serine/threonine kinase activity"/>
    <property type="evidence" value="ECO:0007669"/>
    <property type="project" value="UniProtKB-KW"/>
</dbReference>
<dbReference type="PROSITE" id="PS00108">
    <property type="entry name" value="PROTEIN_KINASE_ST"/>
    <property type="match status" value="1"/>
</dbReference>
<dbReference type="GO" id="GO:0010506">
    <property type="term" value="P:regulation of autophagy"/>
    <property type="evidence" value="ECO:0007669"/>
    <property type="project" value="InterPro"/>
</dbReference>
<feature type="region of interest" description="Disordered" evidence="5">
    <location>
        <begin position="389"/>
        <end position="408"/>
    </location>
</feature>
<dbReference type="EMBL" id="JARJCN010000044">
    <property type="protein sequence ID" value="KAJ7082685.1"/>
    <property type="molecule type" value="Genomic_DNA"/>
</dbReference>
<dbReference type="PANTHER" id="PTHR24348">
    <property type="entry name" value="SERINE/THREONINE-PROTEIN KINASE UNC-51-RELATED"/>
    <property type="match status" value="1"/>
</dbReference>
<evidence type="ECO:0000256" key="4">
    <source>
        <dbReference type="RuleBase" id="RU000304"/>
    </source>
</evidence>
<dbReference type="InterPro" id="IPR000719">
    <property type="entry name" value="Prot_kinase_dom"/>
</dbReference>
<comment type="caution">
    <text evidence="7">The sequence shown here is derived from an EMBL/GenBank/DDBJ whole genome shotgun (WGS) entry which is preliminary data.</text>
</comment>
<dbReference type="Proteomes" id="UP001222325">
    <property type="component" value="Unassembled WGS sequence"/>
</dbReference>
<keyword evidence="4" id="KW-0723">Serine/threonine-protein kinase</keyword>
<proteinExistence type="inferred from homology"/>
<dbReference type="SUPFAM" id="SSF56112">
    <property type="entry name" value="Protein kinase-like (PK-like)"/>
    <property type="match status" value="1"/>
</dbReference>
<keyword evidence="7" id="KW-0808">Transferase</keyword>
<keyword evidence="8" id="KW-1185">Reference proteome</keyword>
<evidence type="ECO:0000256" key="1">
    <source>
        <dbReference type="ARBA" id="ARBA00022741"/>
    </source>
</evidence>
<evidence type="ECO:0000256" key="2">
    <source>
        <dbReference type="ARBA" id="ARBA00022840"/>
    </source>
</evidence>
<dbReference type="InterPro" id="IPR008271">
    <property type="entry name" value="Ser/Thr_kinase_AS"/>
</dbReference>
<comment type="similarity">
    <text evidence="4">Belongs to the protein kinase superfamily.</text>
</comment>
<dbReference type="InterPro" id="IPR011009">
    <property type="entry name" value="Kinase-like_dom_sf"/>
</dbReference>
<keyword evidence="2 3" id="KW-0067">ATP-binding</keyword>
<dbReference type="Gene3D" id="1.10.510.10">
    <property type="entry name" value="Transferase(Phosphotransferase) domain 1"/>
    <property type="match status" value="1"/>
</dbReference>